<evidence type="ECO:0000256" key="3">
    <source>
        <dbReference type="ARBA" id="ARBA00022448"/>
    </source>
</evidence>
<keyword evidence="16" id="KW-1185">Reference proteome</keyword>
<dbReference type="InterPro" id="IPR001873">
    <property type="entry name" value="ENaC"/>
</dbReference>
<evidence type="ECO:0000313" key="15">
    <source>
        <dbReference type="EMBL" id="GMR33551.1"/>
    </source>
</evidence>
<keyword evidence="11 13" id="KW-0739">Sodium transport</keyword>
<feature type="transmembrane region" description="Helical" evidence="14">
    <location>
        <begin position="74"/>
        <end position="99"/>
    </location>
</feature>
<dbReference type="EMBL" id="BTRK01000001">
    <property type="protein sequence ID" value="GMR33551.1"/>
    <property type="molecule type" value="Genomic_DNA"/>
</dbReference>
<organism evidence="15 16">
    <name type="scientific">Pristionchus mayeri</name>
    <dbReference type="NCBI Taxonomy" id="1317129"/>
    <lineage>
        <taxon>Eukaryota</taxon>
        <taxon>Metazoa</taxon>
        <taxon>Ecdysozoa</taxon>
        <taxon>Nematoda</taxon>
        <taxon>Chromadorea</taxon>
        <taxon>Rhabditida</taxon>
        <taxon>Rhabditina</taxon>
        <taxon>Diplogasteromorpha</taxon>
        <taxon>Diplogasteroidea</taxon>
        <taxon>Neodiplogasteridae</taxon>
        <taxon>Pristionchus</taxon>
    </lineage>
</organism>
<comment type="caution">
    <text evidence="15">The sequence shown here is derived from an EMBL/GenBank/DDBJ whole genome shotgun (WGS) entry which is preliminary data.</text>
</comment>
<dbReference type="Gene3D" id="1.10.287.770">
    <property type="entry name" value="YojJ-like"/>
    <property type="match status" value="1"/>
</dbReference>
<keyword evidence="3 13" id="KW-0813">Transport</keyword>
<accession>A0AAN4Z6R1</accession>
<evidence type="ECO:0000256" key="14">
    <source>
        <dbReference type="SAM" id="Phobius"/>
    </source>
</evidence>
<evidence type="ECO:0000256" key="13">
    <source>
        <dbReference type="RuleBase" id="RU000679"/>
    </source>
</evidence>
<evidence type="ECO:0000256" key="6">
    <source>
        <dbReference type="ARBA" id="ARBA00022989"/>
    </source>
</evidence>
<dbReference type="GO" id="GO:0016020">
    <property type="term" value="C:membrane"/>
    <property type="evidence" value="ECO:0007669"/>
    <property type="project" value="UniProtKB-SubCell"/>
</dbReference>
<evidence type="ECO:0000313" key="16">
    <source>
        <dbReference type="Proteomes" id="UP001328107"/>
    </source>
</evidence>
<sequence>LYGWQECRCPHACVEEEFQYETSRSTIDEEHCANCTESSEVVIFFSTHKMDAQAEEWKLPVGRLLGLVGGLSGLFLGASLVFLIELILLAIQLALIMIYDKDFLVLKKPNEARV</sequence>
<evidence type="ECO:0000256" key="5">
    <source>
        <dbReference type="ARBA" id="ARBA00022692"/>
    </source>
</evidence>
<evidence type="ECO:0000256" key="10">
    <source>
        <dbReference type="ARBA" id="ARBA00023180"/>
    </source>
</evidence>
<proteinExistence type="inferred from homology"/>
<dbReference type="GO" id="GO:0005272">
    <property type="term" value="F:sodium channel activity"/>
    <property type="evidence" value="ECO:0007669"/>
    <property type="project" value="UniProtKB-KW"/>
</dbReference>
<reference evidence="16" key="1">
    <citation type="submission" date="2022-10" db="EMBL/GenBank/DDBJ databases">
        <title>Genome assembly of Pristionchus species.</title>
        <authorList>
            <person name="Yoshida K."/>
            <person name="Sommer R.J."/>
        </authorList>
    </citation>
    <scope>NUCLEOTIDE SEQUENCE [LARGE SCALE GENOMIC DNA]</scope>
    <source>
        <strain evidence="16">RS5460</strain>
    </source>
</reference>
<dbReference type="Proteomes" id="UP001328107">
    <property type="component" value="Unassembled WGS sequence"/>
</dbReference>
<evidence type="ECO:0000256" key="7">
    <source>
        <dbReference type="ARBA" id="ARBA00023053"/>
    </source>
</evidence>
<evidence type="ECO:0000256" key="8">
    <source>
        <dbReference type="ARBA" id="ARBA00023065"/>
    </source>
</evidence>
<gene>
    <name evidence="15" type="ORF">PMAYCL1PPCAC_03746</name>
</gene>
<keyword evidence="8 13" id="KW-0406">Ion transport</keyword>
<comment type="similarity">
    <text evidence="2 13">Belongs to the amiloride-sensitive sodium channel (TC 1.A.6) family.</text>
</comment>
<keyword evidence="12 13" id="KW-0407">Ion channel</keyword>
<dbReference type="AlphaFoldDB" id="A0AAN4Z6R1"/>
<evidence type="ECO:0000256" key="2">
    <source>
        <dbReference type="ARBA" id="ARBA00007193"/>
    </source>
</evidence>
<keyword evidence="4 13" id="KW-0894">Sodium channel</keyword>
<dbReference type="Pfam" id="PF00858">
    <property type="entry name" value="ASC"/>
    <property type="match status" value="1"/>
</dbReference>
<keyword evidence="5 13" id="KW-0812">Transmembrane</keyword>
<evidence type="ECO:0000256" key="11">
    <source>
        <dbReference type="ARBA" id="ARBA00023201"/>
    </source>
</evidence>
<keyword evidence="7" id="KW-0915">Sodium</keyword>
<evidence type="ECO:0000256" key="9">
    <source>
        <dbReference type="ARBA" id="ARBA00023136"/>
    </source>
</evidence>
<name>A0AAN4Z6R1_9BILA</name>
<keyword evidence="6 14" id="KW-1133">Transmembrane helix</keyword>
<keyword evidence="10" id="KW-0325">Glycoprotein</keyword>
<evidence type="ECO:0000256" key="4">
    <source>
        <dbReference type="ARBA" id="ARBA00022461"/>
    </source>
</evidence>
<comment type="subcellular location">
    <subcellularLocation>
        <location evidence="1">Membrane</location>
        <topology evidence="1">Multi-pass membrane protein</topology>
    </subcellularLocation>
</comment>
<feature type="non-terminal residue" evidence="15">
    <location>
        <position position="1"/>
    </location>
</feature>
<evidence type="ECO:0000256" key="1">
    <source>
        <dbReference type="ARBA" id="ARBA00004141"/>
    </source>
</evidence>
<evidence type="ECO:0000256" key="12">
    <source>
        <dbReference type="ARBA" id="ARBA00023303"/>
    </source>
</evidence>
<protein>
    <submittedName>
        <fullName evidence="15">Uncharacterized protein</fullName>
    </submittedName>
</protein>
<keyword evidence="9 14" id="KW-0472">Membrane</keyword>